<dbReference type="EMBL" id="JAUEPO010000001">
    <property type="protein sequence ID" value="KAK3335371.1"/>
    <property type="molecule type" value="Genomic_DNA"/>
</dbReference>
<evidence type="ECO:0000256" key="2">
    <source>
        <dbReference type="SAM" id="SignalP"/>
    </source>
</evidence>
<evidence type="ECO:0000313" key="4">
    <source>
        <dbReference type="Proteomes" id="UP001286456"/>
    </source>
</evidence>
<protein>
    <recommendedName>
        <fullName evidence="5">Secreted protein</fullName>
    </recommendedName>
</protein>
<feature type="signal peptide" evidence="2">
    <location>
        <begin position="1"/>
        <end position="25"/>
    </location>
</feature>
<reference evidence="3" key="1">
    <citation type="journal article" date="2023" name="Mol. Phylogenet. Evol.">
        <title>Genome-scale phylogeny and comparative genomics of the fungal order Sordariales.</title>
        <authorList>
            <person name="Hensen N."/>
            <person name="Bonometti L."/>
            <person name="Westerberg I."/>
            <person name="Brannstrom I.O."/>
            <person name="Guillou S."/>
            <person name="Cros-Aarteil S."/>
            <person name="Calhoun S."/>
            <person name="Haridas S."/>
            <person name="Kuo A."/>
            <person name="Mondo S."/>
            <person name="Pangilinan J."/>
            <person name="Riley R."/>
            <person name="LaButti K."/>
            <person name="Andreopoulos B."/>
            <person name="Lipzen A."/>
            <person name="Chen C."/>
            <person name="Yan M."/>
            <person name="Daum C."/>
            <person name="Ng V."/>
            <person name="Clum A."/>
            <person name="Steindorff A."/>
            <person name="Ohm R.A."/>
            <person name="Martin F."/>
            <person name="Silar P."/>
            <person name="Natvig D.O."/>
            <person name="Lalanne C."/>
            <person name="Gautier V."/>
            <person name="Ament-Velasquez S.L."/>
            <person name="Kruys A."/>
            <person name="Hutchinson M.I."/>
            <person name="Powell A.J."/>
            <person name="Barry K."/>
            <person name="Miller A.N."/>
            <person name="Grigoriev I.V."/>
            <person name="Debuchy R."/>
            <person name="Gladieux P."/>
            <person name="Hiltunen Thoren M."/>
            <person name="Johannesson H."/>
        </authorList>
    </citation>
    <scope>NUCLEOTIDE SEQUENCE</scope>
    <source>
        <strain evidence="3">SMH4131-1</strain>
    </source>
</reference>
<organism evidence="3 4">
    <name type="scientific">Cercophora scortea</name>
    <dbReference type="NCBI Taxonomy" id="314031"/>
    <lineage>
        <taxon>Eukaryota</taxon>
        <taxon>Fungi</taxon>
        <taxon>Dikarya</taxon>
        <taxon>Ascomycota</taxon>
        <taxon>Pezizomycotina</taxon>
        <taxon>Sordariomycetes</taxon>
        <taxon>Sordariomycetidae</taxon>
        <taxon>Sordariales</taxon>
        <taxon>Lasiosphaeriaceae</taxon>
        <taxon>Cercophora</taxon>
    </lineage>
</organism>
<feature type="region of interest" description="Disordered" evidence="1">
    <location>
        <begin position="33"/>
        <end position="52"/>
    </location>
</feature>
<dbReference type="AlphaFoldDB" id="A0AAE0MJZ0"/>
<dbReference type="Proteomes" id="UP001286456">
    <property type="component" value="Unassembled WGS sequence"/>
</dbReference>
<feature type="chain" id="PRO_5042202934" description="Secreted protein" evidence="2">
    <location>
        <begin position="26"/>
        <end position="121"/>
    </location>
</feature>
<evidence type="ECO:0000256" key="1">
    <source>
        <dbReference type="SAM" id="MobiDB-lite"/>
    </source>
</evidence>
<evidence type="ECO:0000313" key="3">
    <source>
        <dbReference type="EMBL" id="KAK3335371.1"/>
    </source>
</evidence>
<keyword evidence="4" id="KW-1185">Reference proteome</keyword>
<evidence type="ECO:0008006" key="5">
    <source>
        <dbReference type="Google" id="ProtNLM"/>
    </source>
</evidence>
<proteinExistence type="predicted"/>
<reference evidence="3" key="2">
    <citation type="submission" date="2023-06" db="EMBL/GenBank/DDBJ databases">
        <authorList>
            <consortium name="Lawrence Berkeley National Laboratory"/>
            <person name="Haridas S."/>
            <person name="Hensen N."/>
            <person name="Bonometti L."/>
            <person name="Westerberg I."/>
            <person name="Brannstrom I.O."/>
            <person name="Guillou S."/>
            <person name="Cros-Aarteil S."/>
            <person name="Calhoun S."/>
            <person name="Kuo A."/>
            <person name="Mondo S."/>
            <person name="Pangilinan J."/>
            <person name="Riley R."/>
            <person name="Labutti K."/>
            <person name="Andreopoulos B."/>
            <person name="Lipzen A."/>
            <person name="Chen C."/>
            <person name="Yanf M."/>
            <person name="Daum C."/>
            <person name="Ng V."/>
            <person name="Clum A."/>
            <person name="Steindorff A."/>
            <person name="Ohm R."/>
            <person name="Martin F."/>
            <person name="Silar P."/>
            <person name="Natvig D."/>
            <person name="Lalanne C."/>
            <person name="Gautier V."/>
            <person name="Ament-Velasquez S.L."/>
            <person name="Kruys A."/>
            <person name="Hutchinson M.I."/>
            <person name="Powell A.J."/>
            <person name="Barry K."/>
            <person name="Miller A.N."/>
            <person name="Grigoriev I.V."/>
            <person name="Debuchy R."/>
            <person name="Gladieux P."/>
            <person name="Thoren M.H."/>
            <person name="Johannesson H."/>
        </authorList>
    </citation>
    <scope>NUCLEOTIDE SEQUENCE</scope>
    <source>
        <strain evidence="3">SMH4131-1</strain>
    </source>
</reference>
<sequence length="121" mass="13313">MAICPTSKLLFVHIHLCTLPLHTRSLGFYDGGGTAEAQRRSPPRQRIRDLSGGPRLNVFAVLPRTEKRDSRNKRITVLNHKRRATATKAGQANCTSEAFHCLLYSSFGAEVGSGLAKLLVK</sequence>
<keyword evidence="2" id="KW-0732">Signal</keyword>
<name>A0AAE0MJZ0_9PEZI</name>
<comment type="caution">
    <text evidence="3">The sequence shown here is derived from an EMBL/GenBank/DDBJ whole genome shotgun (WGS) entry which is preliminary data.</text>
</comment>
<accession>A0AAE0MJZ0</accession>
<gene>
    <name evidence="3" type="ORF">B0T19DRAFT_6321</name>
</gene>